<dbReference type="PANTHER" id="PTHR34203:SF15">
    <property type="entry name" value="SLL1173 PROTEIN"/>
    <property type="match status" value="1"/>
</dbReference>
<dbReference type="PANTHER" id="PTHR34203">
    <property type="entry name" value="METHYLTRANSFERASE, FKBM FAMILY PROTEIN"/>
    <property type="match status" value="1"/>
</dbReference>
<dbReference type="AlphaFoldDB" id="A0A2N7WX85"/>
<dbReference type="Proteomes" id="UP000235777">
    <property type="component" value="Unassembled WGS sequence"/>
</dbReference>
<accession>A0A2N7WX85</accession>
<dbReference type="Gene3D" id="3.40.50.150">
    <property type="entry name" value="Vaccinia Virus protein VP39"/>
    <property type="match status" value="1"/>
</dbReference>
<dbReference type="InterPro" id="IPR029063">
    <property type="entry name" value="SAM-dependent_MTases_sf"/>
</dbReference>
<dbReference type="InterPro" id="IPR052514">
    <property type="entry name" value="SAM-dependent_MTase"/>
</dbReference>
<dbReference type="GO" id="GO:0008168">
    <property type="term" value="F:methyltransferase activity"/>
    <property type="evidence" value="ECO:0007669"/>
    <property type="project" value="UniProtKB-KW"/>
</dbReference>
<dbReference type="SUPFAM" id="SSF53335">
    <property type="entry name" value="S-adenosyl-L-methionine-dependent methyltransferases"/>
    <property type="match status" value="1"/>
</dbReference>
<dbReference type="InterPro" id="IPR006342">
    <property type="entry name" value="FkbM_mtfrase"/>
</dbReference>
<dbReference type="GO" id="GO:0032259">
    <property type="term" value="P:methylation"/>
    <property type="evidence" value="ECO:0007669"/>
    <property type="project" value="UniProtKB-KW"/>
</dbReference>
<gene>
    <name evidence="2" type="ORF">C0Z20_23455</name>
</gene>
<organism evidence="2 3">
    <name type="scientific">Trinickia symbiotica</name>
    <dbReference type="NCBI Taxonomy" id="863227"/>
    <lineage>
        <taxon>Bacteria</taxon>
        <taxon>Pseudomonadati</taxon>
        <taxon>Pseudomonadota</taxon>
        <taxon>Betaproteobacteria</taxon>
        <taxon>Burkholderiales</taxon>
        <taxon>Burkholderiaceae</taxon>
        <taxon>Trinickia</taxon>
    </lineage>
</organism>
<keyword evidence="2" id="KW-0808">Transferase</keyword>
<keyword evidence="2" id="KW-0489">Methyltransferase</keyword>
<reference evidence="2 3" key="1">
    <citation type="submission" date="2018-01" db="EMBL/GenBank/DDBJ databases">
        <title>Whole genome analyses suggest that Burkholderia sensu lato contains two further novel genera in the rhizoxinica-symbiotica group Mycetohabitans gen. nov., and Trinickia gen. nov.: implications for the evolution of diazotrophy and nodulation in the Burkholderiaceae.</title>
        <authorList>
            <person name="Estrada-de los Santos P."/>
            <person name="Palmer M."/>
            <person name="Chavez-Ramirez B."/>
            <person name="Beukes C."/>
            <person name="Steenkamp E.T."/>
            <person name="Hirsch A.M."/>
            <person name="Manyaka P."/>
            <person name="Maluk M."/>
            <person name="Lafos M."/>
            <person name="Crook M."/>
            <person name="Gross E."/>
            <person name="Simon M.F."/>
            <person name="Bueno dos Reis Junior F."/>
            <person name="Poole P.S."/>
            <person name="Venter S.N."/>
            <person name="James E.K."/>
        </authorList>
    </citation>
    <scope>NUCLEOTIDE SEQUENCE [LARGE SCALE GENOMIC DNA]</scope>
    <source>
        <strain evidence="2 3">JPY 581</strain>
    </source>
</reference>
<evidence type="ECO:0000259" key="1">
    <source>
        <dbReference type="Pfam" id="PF05050"/>
    </source>
</evidence>
<protein>
    <submittedName>
        <fullName evidence="2">FkbM family methyltransferase</fullName>
    </submittedName>
</protein>
<feature type="domain" description="Methyltransferase FkbM" evidence="1">
    <location>
        <begin position="40"/>
        <end position="198"/>
    </location>
</feature>
<dbReference type="NCBIfam" id="TIGR01444">
    <property type="entry name" value="fkbM_fam"/>
    <property type="match status" value="1"/>
</dbReference>
<sequence>MLVNRHDIYIGRALIDYGEYSELETRLLVQLIKDTRTVVEVGANIGSQTVPLAAAARGAGADLIALEPQPFLFQNLCANLALNAVPNVLAWPMACGAQPGVLGFSRPDYHQPGNFGSVSMQADVSAADIEVPCIRLDDILKNKDVQLMKIDVEGFELQVLAGARETILRSRPTIYVENDRVDNSGALIEHLWELDYRLWWHVTPLFNPENFRGNADNLYPGISSFNMICFPRESGMNVIDSDEIKDSSAHPFIAR</sequence>
<proteinExistence type="predicted"/>
<evidence type="ECO:0000313" key="2">
    <source>
        <dbReference type="EMBL" id="PMS33974.1"/>
    </source>
</evidence>
<dbReference type="Pfam" id="PF05050">
    <property type="entry name" value="Methyltransf_21"/>
    <property type="match status" value="1"/>
</dbReference>
<name>A0A2N7WX85_9BURK</name>
<dbReference type="STRING" id="863227.GCA_000373005_01740"/>
<dbReference type="EMBL" id="PNYC01000017">
    <property type="protein sequence ID" value="PMS33974.1"/>
    <property type="molecule type" value="Genomic_DNA"/>
</dbReference>
<dbReference type="OrthoDB" id="7016221at2"/>
<comment type="caution">
    <text evidence="2">The sequence shown here is derived from an EMBL/GenBank/DDBJ whole genome shotgun (WGS) entry which is preliminary data.</text>
</comment>
<keyword evidence="3" id="KW-1185">Reference proteome</keyword>
<evidence type="ECO:0000313" key="3">
    <source>
        <dbReference type="Proteomes" id="UP000235777"/>
    </source>
</evidence>